<reference evidence="4" key="1">
    <citation type="submission" date="2017-02" db="UniProtKB">
        <authorList>
            <consortium name="WormBaseParasite"/>
        </authorList>
    </citation>
    <scope>IDENTIFICATION</scope>
</reference>
<dbReference type="Pfam" id="PF16531">
    <property type="entry name" value="SAS-6_N"/>
    <property type="match status" value="1"/>
</dbReference>
<dbReference type="InterPro" id="IPR032396">
    <property type="entry name" value="SAS-6_N"/>
</dbReference>
<sequence length="252" mass="29452">MFEEIVVDEEIFVDVEPSTPIASLASEKSCLRQRSMNLEVEQRLEYYSTISLSFTLSDNEHFFVYALRLKGEDYKKMKNEQRLLVEIEDLPGFIKDFLEEVKKGKGVFKGTSSDGETKFRLDMVSKSKGLKHFVLLSLEMEKLVVWKLAQYLEEMNGISKMTRGYPYVCKSLSREVSKLQGDLNMLMFKCYNVMRERDEAVEELEILRKKYCSRQEVSSRKEEGIKEIGREEKKYVLEEVVCATARILLKRP</sequence>
<keyword evidence="3" id="KW-1185">Reference proteome</keyword>
<evidence type="ECO:0000313" key="3">
    <source>
        <dbReference type="Proteomes" id="UP000274131"/>
    </source>
</evidence>
<proteinExistence type="predicted"/>
<evidence type="ECO:0000313" key="2">
    <source>
        <dbReference type="EMBL" id="VDD84919.1"/>
    </source>
</evidence>
<evidence type="ECO:0000313" key="4">
    <source>
        <dbReference type="WBParaSite" id="EVEC_0000008701-mRNA-1"/>
    </source>
</evidence>
<dbReference type="Gene3D" id="2.170.210.20">
    <property type="entry name" value="Spindle assembly abnormal protein 6, N-terminal domain"/>
    <property type="match status" value="1"/>
</dbReference>
<dbReference type="Proteomes" id="UP000274131">
    <property type="component" value="Unassembled WGS sequence"/>
</dbReference>
<feature type="domain" description="Spindle assembly abnormal protein 6 N-terminal" evidence="1">
    <location>
        <begin position="45"/>
        <end position="140"/>
    </location>
</feature>
<reference evidence="2 3" key="2">
    <citation type="submission" date="2018-10" db="EMBL/GenBank/DDBJ databases">
        <authorList>
            <consortium name="Pathogen Informatics"/>
        </authorList>
    </citation>
    <scope>NUCLEOTIDE SEQUENCE [LARGE SCALE GENOMIC DNA]</scope>
</reference>
<accession>A0A0N4USJ7</accession>
<dbReference type="AlphaFoldDB" id="A0A0N4USJ7"/>
<dbReference type="InterPro" id="IPR038558">
    <property type="entry name" value="SAS-6_N_sf"/>
</dbReference>
<gene>
    <name evidence="2" type="ORF">EVEC_LOCUS62</name>
</gene>
<name>A0A0N4USJ7_ENTVE</name>
<organism evidence="4">
    <name type="scientific">Enterobius vermicularis</name>
    <name type="common">Human pinworm</name>
    <dbReference type="NCBI Taxonomy" id="51028"/>
    <lineage>
        <taxon>Eukaryota</taxon>
        <taxon>Metazoa</taxon>
        <taxon>Ecdysozoa</taxon>
        <taxon>Nematoda</taxon>
        <taxon>Chromadorea</taxon>
        <taxon>Rhabditida</taxon>
        <taxon>Spirurina</taxon>
        <taxon>Oxyuridomorpha</taxon>
        <taxon>Oxyuroidea</taxon>
        <taxon>Oxyuridae</taxon>
        <taxon>Enterobius</taxon>
    </lineage>
</organism>
<dbReference type="EMBL" id="UXUI01000027">
    <property type="protein sequence ID" value="VDD84919.1"/>
    <property type="molecule type" value="Genomic_DNA"/>
</dbReference>
<protein>
    <submittedName>
        <fullName evidence="4">SAS-6_N domain-containing protein</fullName>
    </submittedName>
</protein>
<dbReference type="OrthoDB" id="49058at2759"/>
<evidence type="ECO:0000259" key="1">
    <source>
        <dbReference type="Pfam" id="PF16531"/>
    </source>
</evidence>
<dbReference type="WBParaSite" id="EVEC_0000008701-mRNA-1">
    <property type="protein sequence ID" value="EVEC_0000008701-mRNA-1"/>
    <property type="gene ID" value="EVEC_0000008701"/>
</dbReference>